<keyword evidence="4 6" id="KW-0975">Bacterial flagellum</keyword>
<sequence>MGGHRLFDSTYNMMGKGLDVSSFRHSLISANVANVDTIHYKPRDLDFNATLKQAMAGPPPREVAMTHEKHLDAGPLPDPIRASIYDNADAYHLDSVDIDEEMSNLVENNMKYRTTAEMMVRKMTILRHAIAEGGS</sequence>
<dbReference type="InterPro" id="IPR006300">
    <property type="entry name" value="FlgB"/>
</dbReference>
<dbReference type="NCBIfam" id="TIGR01396">
    <property type="entry name" value="FlgB"/>
    <property type="match status" value="1"/>
</dbReference>
<dbReference type="OrthoDB" id="9788334at2"/>
<evidence type="ECO:0000256" key="5">
    <source>
        <dbReference type="ARBA" id="ARBA00024934"/>
    </source>
</evidence>
<keyword evidence="7" id="KW-0282">Flagellum</keyword>
<comment type="subunit">
    <text evidence="6">The basal body constitutes a major portion of the flagellar organelle and consists of a number of rings mounted on a central rod.</text>
</comment>
<evidence type="ECO:0000256" key="1">
    <source>
        <dbReference type="ARBA" id="ARBA00004117"/>
    </source>
</evidence>
<dbReference type="GO" id="GO:0071978">
    <property type="term" value="P:bacterial-type flagellum-dependent swarming motility"/>
    <property type="evidence" value="ECO:0007669"/>
    <property type="project" value="TreeGrafter"/>
</dbReference>
<comment type="subcellular location">
    <subcellularLocation>
        <location evidence="1 6">Bacterial flagellum basal body</location>
    </subcellularLocation>
</comment>
<evidence type="ECO:0000256" key="4">
    <source>
        <dbReference type="ARBA" id="ARBA00023143"/>
    </source>
</evidence>
<keyword evidence="8" id="KW-1185">Reference proteome</keyword>
<dbReference type="GO" id="GO:0030694">
    <property type="term" value="C:bacterial-type flagellum basal body, rod"/>
    <property type="evidence" value="ECO:0007669"/>
    <property type="project" value="InterPro"/>
</dbReference>
<proteinExistence type="inferred from homology"/>
<dbReference type="PANTHER" id="PTHR30435">
    <property type="entry name" value="FLAGELLAR PROTEIN"/>
    <property type="match status" value="1"/>
</dbReference>
<keyword evidence="7" id="KW-0969">Cilium</keyword>
<protein>
    <recommendedName>
        <fullName evidence="3 6">Flagellar basal body rod protein FlgB</fullName>
    </recommendedName>
</protein>
<accession>A0A5Q4VF10</accession>
<evidence type="ECO:0000256" key="2">
    <source>
        <dbReference type="ARBA" id="ARBA00009677"/>
    </source>
</evidence>
<comment type="caution">
    <text evidence="7">The sequence shown here is derived from an EMBL/GenBank/DDBJ whole genome shotgun (WGS) entry which is preliminary data.</text>
</comment>
<organism evidence="7 8">
    <name type="scientific">Desulfobotulus mexicanus</name>
    <dbReference type="NCBI Taxonomy" id="2586642"/>
    <lineage>
        <taxon>Bacteria</taxon>
        <taxon>Pseudomonadati</taxon>
        <taxon>Thermodesulfobacteriota</taxon>
        <taxon>Desulfobacteria</taxon>
        <taxon>Desulfobacterales</taxon>
        <taxon>Desulfobacteraceae</taxon>
        <taxon>Desulfobotulus</taxon>
    </lineage>
</organism>
<dbReference type="RefSeq" id="WP_139445418.1">
    <property type="nucleotide sequence ID" value="NZ_VDMB01000001.1"/>
</dbReference>
<comment type="function">
    <text evidence="5 6">Structural component of flagellum, the bacterial motility apparatus. Part of the rod structure of flagellar basal body.</text>
</comment>
<keyword evidence="7" id="KW-0966">Cell projection</keyword>
<dbReference type="AlphaFoldDB" id="A0A5Q4VF10"/>
<dbReference type="InterPro" id="IPR019776">
    <property type="entry name" value="Flagellar_basal_body_rod_CS"/>
</dbReference>
<dbReference type="EMBL" id="VDMB01000001">
    <property type="protein sequence ID" value="TYT76245.1"/>
    <property type="molecule type" value="Genomic_DNA"/>
</dbReference>
<comment type="similarity">
    <text evidence="2 6">Belongs to the flagella basal body rod proteins family.</text>
</comment>
<dbReference type="Proteomes" id="UP000321899">
    <property type="component" value="Unassembled WGS sequence"/>
</dbReference>
<dbReference type="PANTHER" id="PTHR30435:SF12">
    <property type="entry name" value="FLAGELLAR BASAL BODY ROD PROTEIN FLGB"/>
    <property type="match status" value="1"/>
</dbReference>
<gene>
    <name evidence="7" type="primary">flgB</name>
    <name evidence="7" type="ORF">FIM25_01450</name>
</gene>
<evidence type="ECO:0000256" key="3">
    <source>
        <dbReference type="ARBA" id="ARBA00014376"/>
    </source>
</evidence>
<evidence type="ECO:0000313" key="7">
    <source>
        <dbReference type="EMBL" id="TYT76245.1"/>
    </source>
</evidence>
<evidence type="ECO:0000313" key="8">
    <source>
        <dbReference type="Proteomes" id="UP000321899"/>
    </source>
</evidence>
<dbReference type="PIRSF" id="PIRSF002889">
    <property type="entry name" value="Rod_FlgB"/>
    <property type="match status" value="1"/>
</dbReference>
<name>A0A5Q4VF10_9BACT</name>
<evidence type="ECO:0000256" key="6">
    <source>
        <dbReference type="PIRNR" id="PIRNR002889"/>
    </source>
</evidence>
<reference evidence="7 8" key="1">
    <citation type="submission" date="2019-06" db="EMBL/GenBank/DDBJ databases">
        <title>Desulfobotulus mexicanus sp. nov., a novel sulfate-reducing bacterium isolated from the sediment of an alkaline crater lake in Mexico.</title>
        <authorList>
            <person name="Hirschler-Rea A."/>
        </authorList>
    </citation>
    <scope>NUCLEOTIDE SEQUENCE [LARGE SCALE GENOMIC DNA]</scope>
    <source>
        <strain evidence="7 8">PAR22N</strain>
    </source>
</reference>
<dbReference type="PROSITE" id="PS00588">
    <property type="entry name" value="FLAGELLA_BB_ROD"/>
    <property type="match status" value="1"/>
</dbReference>